<dbReference type="GO" id="GO:0051537">
    <property type="term" value="F:2 iron, 2 sulfur cluster binding"/>
    <property type="evidence" value="ECO:0007669"/>
    <property type="project" value="UniProtKB-KW"/>
</dbReference>
<gene>
    <name evidence="6" type="ORF">M595_2589</name>
</gene>
<keyword evidence="2" id="KW-0479">Metal-binding</keyword>
<evidence type="ECO:0000256" key="4">
    <source>
        <dbReference type="ARBA" id="ARBA00023014"/>
    </source>
</evidence>
<dbReference type="AlphaFoldDB" id="U7QKA3"/>
<accession>U7QKA3</accession>
<evidence type="ECO:0000259" key="5">
    <source>
        <dbReference type="SMART" id="SM00704"/>
    </source>
</evidence>
<feature type="domain" description="Iron-binding zinc finger CDGSH type" evidence="5">
    <location>
        <begin position="46"/>
        <end position="77"/>
    </location>
</feature>
<protein>
    <submittedName>
        <fullName evidence="6">Iron-binding zinc finger CDGSH type family protein</fullName>
    </submittedName>
</protein>
<keyword evidence="7" id="KW-1185">Reference proteome</keyword>
<evidence type="ECO:0000313" key="6">
    <source>
        <dbReference type="EMBL" id="ERT07515.1"/>
    </source>
</evidence>
<dbReference type="PATRIC" id="fig|1348334.3.peg.2507"/>
<dbReference type="PANTHER" id="PTHR46491">
    <property type="entry name" value="CDGSH IRON SULFUR DOMAIN PROTEIN HOMOLOG"/>
    <property type="match status" value="1"/>
</dbReference>
<dbReference type="InterPro" id="IPR052950">
    <property type="entry name" value="CISD"/>
</dbReference>
<name>U7QKA3_9CYAN</name>
<keyword evidence="3" id="KW-0408">Iron</keyword>
<evidence type="ECO:0000256" key="1">
    <source>
        <dbReference type="ARBA" id="ARBA00022714"/>
    </source>
</evidence>
<organism evidence="6 7">
    <name type="scientific">Lyngbya aestuarii BL J</name>
    <dbReference type="NCBI Taxonomy" id="1348334"/>
    <lineage>
        <taxon>Bacteria</taxon>
        <taxon>Bacillati</taxon>
        <taxon>Cyanobacteriota</taxon>
        <taxon>Cyanophyceae</taxon>
        <taxon>Oscillatoriophycideae</taxon>
        <taxon>Oscillatoriales</taxon>
        <taxon>Microcoleaceae</taxon>
        <taxon>Lyngbya</taxon>
    </lineage>
</organism>
<dbReference type="GO" id="GO:0046872">
    <property type="term" value="F:metal ion binding"/>
    <property type="evidence" value="ECO:0007669"/>
    <property type="project" value="UniProtKB-KW"/>
</dbReference>
<dbReference type="InterPro" id="IPR042216">
    <property type="entry name" value="MitoNEET_CISD"/>
</dbReference>
<dbReference type="EMBL" id="AUZM01000021">
    <property type="protein sequence ID" value="ERT07515.1"/>
    <property type="molecule type" value="Genomic_DNA"/>
</dbReference>
<evidence type="ECO:0000256" key="2">
    <source>
        <dbReference type="ARBA" id="ARBA00022723"/>
    </source>
</evidence>
<dbReference type="SMART" id="SM00704">
    <property type="entry name" value="ZnF_CDGSH"/>
    <property type="match status" value="2"/>
</dbReference>
<dbReference type="Gene3D" id="3.40.5.90">
    <property type="entry name" value="CDGSH iron-sulfur domain, mitoNEET-type"/>
    <property type="match status" value="2"/>
</dbReference>
<feature type="domain" description="Iron-binding zinc finger CDGSH type" evidence="5">
    <location>
        <begin position="9"/>
        <end position="45"/>
    </location>
</feature>
<keyword evidence="1" id="KW-0001">2Fe-2S</keyword>
<reference evidence="6 7" key="1">
    <citation type="journal article" date="2013" name="Front. Microbiol.">
        <title>Comparative genomic analyses of the cyanobacterium, Lyngbya aestuarii BL J, a powerful hydrogen producer.</title>
        <authorList>
            <person name="Kothari A."/>
            <person name="Vaughn M."/>
            <person name="Garcia-Pichel F."/>
        </authorList>
    </citation>
    <scope>NUCLEOTIDE SEQUENCE [LARGE SCALE GENOMIC DNA]</scope>
    <source>
        <strain evidence="6 7">BL J</strain>
    </source>
</reference>
<dbReference type="Proteomes" id="UP000017127">
    <property type="component" value="Unassembled WGS sequence"/>
</dbReference>
<dbReference type="Pfam" id="PF09360">
    <property type="entry name" value="zf-CDGSH"/>
    <property type="match status" value="2"/>
</dbReference>
<dbReference type="PANTHER" id="PTHR46491:SF3">
    <property type="entry name" value="CDGSH IRON-SULFUR DOMAIN-CONTAINING PROTEIN 3, MITOCHONDRIAL"/>
    <property type="match status" value="1"/>
</dbReference>
<dbReference type="GO" id="GO:0005737">
    <property type="term" value="C:cytoplasm"/>
    <property type="evidence" value="ECO:0007669"/>
    <property type="project" value="UniProtKB-ARBA"/>
</dbReference>
<proteinExistence type="predicted"/>
<sequence length="78" mass="8811">MSEPKIFDKKPTVMELEPGTYYWCSCGHSAKQPFCDGSHQGTEFTPVVFELTEKKSVALCLCKYTKNTPFCDGSHTRL</sequence>
<comment type="caution">
    <text evidence="6">The sequence shown here is derived from an EMBL/GenBank/DDBJ whole genome shotgun (WGS) entry which is preliminary data.</text>
</comment>
<evidence type="ECO:0000256" key="3">
    <source>
        <dbReference type="ARBA" id="ARBA00023004"/>
    </source>
</evidence>
<keyword evidence="4" id="KW-0411">Iron-sulfur</keyword>
<dbReference type="RefSeq" id="WP_023066352.1">
    <property type="nucleotide sequence ID" value="NZ_AUZM01000021.1"/>
</dbReference>
<evidence type="ECO:0000313" key="7">
    <source>
        <dbReference type="Proteomes" id="UP000017127"/>
    </source>
</evidence>
<dbReference type="OrthoDB" id="9793389at2"/>
<dbReference type="InterPro" id="IPR018967">
    <property type="entry name" value="FeS-contain_CDGSH-typ"/>
</dbReference>